<proteinExistence type="predicted"/>
<evidence type="ECO:0000313" key="2">
    <source>
        <dbReference type="EMBL" id="GIT94805.1"/>
    </source>
</evidence>
<feature type="transmembrane region" description="Helical" evidence="1">
    <location>
        <begin position="34"/>
        <end position="52"/>
    </location>
</feature>
<keyword evidence="1" id="KW-1133">Transmembrane helix</keyword>
<protein>
    <submittedName>
        <fullName evidence="2">Uncharacterized protein</fullName>
    </submittedName>
</protein>
<feature type="transmembrane region" description="Helical" evidence="1">
    <location>
        <begin position="59"/>
        <end position="78"/>
    </location>
</feature>
<dbReference type="EMBL" id="BPFH01000002">
    <property type="protein sequence ID" value="GIT94805.1"/>
    <property type="molecule type" value="Genomic_DNA"/>
</dbReference>
<keyword evidence="1" id="KW-0472">Membrane</keyword>
<reference evidence="2 3" key="1">
    <citation type="submission" date="2021-05" db="EMBL/GenBank/DDBJ databases">
        <title>Bacteria Genome sequencing.</title>
        <authorList>
            <person name="Takabe Y."/>
            <person name="Nakajima Y."/>
            <person name="Suzuki S."/>
            <person name="Shiozaki T."/>
        </authorList>
    </citation>
    <scope>NUCLEOTIDE SEQUENCE [LARGE SCALE GENOMIC DNA]</scope>
    <source>
        <strain evidence="2 3">AI_62</strain>
    </source>
</reference>
<evidence type="ECO:0000313" key="3">
    <source>
        <dbReference type="Proteomes" id="UP000786693"/>
    </source>
</evidence>
<keyword evidence="1" id="KW-0812">Transmembrane</keyword>
<dbReference type="RefSeq" id="WP_220748306.1">
    <property type="nucleotide sequence ID" value="NZ_BPFH01000002.1"/>
</dbReference>
<dbReference type="Proteomes" id="UP000786693">
    <property type="component" value="Unassembled WGS sequence"/>
</dbReference>
<comment type="caution">
    <text evidence="2">The sequence shown here is derived from an EMBL/GenBank/DDBJ whole genome shotgun (WGS) entry which is preliminary data.</text>
</comment>
<keyword evidence="3" id="KW-1185">Reference proteome</keyword>
<evidence type="ECO:0000256" key="1">
    <source>
        <dbReference type="SAM" id="Phobius"/>
    </source>
</evidence>
<name>A0ABQ4NK56_9RHOB</name>
<gene>
    <name evidence="2" type="ORF">JANAI62_14280</name>
</gene>
<sequence>METVAGWWAAVQAWWAAVPPVPPLGLPAPGDPDVLIVIGTVVLAVGMMGFVSGWVERRVSWASVFALLLAAALFVWVWEPNREEFGWISIPEAFVEMVARVIR</sequence>
<accession>A0ABQ4NK56</accession>
<organism evidence="2 3">
    <name type="scientific">Jannaschia pagri</name>
    <dbReference type="NCBI Taxonomy" id="2829797"/>
    <lineage>
        <taxon>Bacteria</taxon>
        <taxon>Pseudomonadati</taxon>
        <taxon>Pseudomonadota</taxon>
        <taxon>Alphaproteobacteria</taxon>
        <taxon>Rhodobacterales</taxon>
        <taxon>Roseobacteraceae</taxon>
        <taxon>Jannaschia</taxon>
    </lineage>
</organism>